<accession>A0A1X0QN95</accession>
<organism evidence="1">
    <name type="scientific">Rhizopus microsporus var. microsporus</name>
    <dbReference type="NCBI Taxonomy" id="86635"/>
    <lineage>
        <taxon>Eukaryota</taxon>
        <taxon>Fungi</taxon>
        <taxon>Fungi incertae sedis</taxon>
        <taxon>Mucoromycota</taxon>
        <taxon>Mucoromycotina</taxon>
        <taxon>Mucoromycetes</taxon>
        <taxon>Mucorales</taxon>
        <taxon>Mucorineae</taxon>
        <taxon>Rhizopodaceae</taxon>
        <taxon>Rhizopus</taxon>
    </lineage>
</organism>
<evidence type="ECO:0000313" key="1">
    <source>
        <dbReference type="EMBL" id="ORE01230.1"/>
    </source>
</evidence>
<dbReference type="AlphaFoldDB" id="A0A1X0QN95"/>
<protein>
    <submittedName>
        <fullName evidence="1">Uncharacterized protein</fullName>
    </submittedName>
</protein>
<proteinExistence type="predicted"/>
<dbReference type="Proteomes" id="UP000242414">
    <property type="component" value="Unassembled WGS sequence"/>
</dbReference>
<sequence length="65" mass="7306">MCSLTLQIGSIKTSVVNGIKRLMEKSPSREPIERCSNETDVWSTYVDPVLDSLLSNIEEGAHLKW</sequence>
<name>A0A1X0QN95_RHIZD</name>
<reference evidence="1" key="1">
    <citation type="journal article" date="2016" name="Proc. Natl. Acad. Sci. U.S.A.">
        <title>Lipid metabolic changes in an early divergent fungus govern the establishment of a mutualistic symbiosis with endobacteria.</title>
        <authorList>
            <person name="Lastovetsky O.A."/>
            <person name="Gaspar M.L."/>
            <person name="Mondo S.J."/>
            <person name="LaButti K.M."/>
            <person name="Sandor L."/>
            <person name="Grigoriev I.V."/>
            <person name="Henry S.A."/>
            <person name="Pawlowska T.E."/>
        </authorList>
    </citation>
    <scope>NUCLEOTIDE SEQUENCE [LARGE SCALE GENOMIC DNA]</scope>
    <source>
        <strain evidence="1">ATCC 52814</strain>
    </source>
</reference>
<gene>
    <name evidence="1" type="ORF">BCV72DRAFT_310237</name>
</gene>
<dbReference type="EMBL" id="KV922165">
    <property type="protein sequence ID" value="ORE01230.1"/>
    <property type="molecule type" value="Genomic_DNA"/>
</dbReference>
<dbReference type="VEuPathDB" id="FungiDB:BCV72DRAFT_310237"/>